<accession>A0A6C0DHG5</accession>
<dbReference type="AlphaFoldDB" id="A0A6C0DHG5"/>
<reference evidence="1" key="1">
    <citation type="journal article" date="2020" name="Nature">
        <title>Giant virus diversity and host interactions through global metagenomics.</title>
        <authorList>
            <person name="Schulz F."/>
            <person name="Roux S."/>
            <person name="Paez-Espino D."/>
            <person name="Jungbluth S."/>
            <person name="Walsh D.A."/>
            <person name="Denef V.J."/>
            <person name="McMahon K.D."/>
            <person name="Konstantinidis K.T."/>
            <person name="Eloe-Fadrosh E.A."/>
            <person name="Kyrpides N.C."/>
            <person name="Woyke T."/>
        </authorList>
    </citation>
    <scope>NUCLEOTIDE SEQUENCE</scope>
    <source>
        <strain evidence="1">GVMAG-M-3300023174-182</strain>
    </source>
</reference>
<name>A0A6C0DHG5_9ZZZZ</name>
<proteinExistence type="predicted"/>
<evidence type="ECO:0000313" key="1">
    <source>
        <dbReference type="EMBL" id="QHT16406.1"/>
    </source>
</evidence>
<organism evidence="1">
    <name type="scientific">viral metagenome</name>
    <dbReference type="NCBI Taxonomy" id="1070528"/>
    <lineage>
        <taxon>unclassified sequences</taxon>
        <taxon>metagenomes</taxon>
        <taxon>organismal metagenomes</taxon>
    </lineage>
</organism>
<protein>
    <submittedName>
        <fullName evidence="1">Uncharacterized protein</fullName>
    </submittedName>
</protein>
<dbReference type="EMBL" id="MN739624">
    <property type="protein sequence ID" value="QHT16406.1"/>
    <property type="molecule type" value="Genomic_DNA"/>
</dbReference>
<sequence length="171" mass="19903">MNSNIQLLEFRQLPNNELSLKIKGETGLKSIFSSNNFQSGIRGLTYKNVIDLPIVPSLSLIQTELSIVNDFDKNMFFPKKNYKDMNPDDYEYVWGVKYKGCDNNYWYKACFLNISDNKFAFLTSTDKFVEKNGLIESLSEGWYVCKNGMIAPALFWSIIKDIIKYKYNQIH</sequence>